<feature type="coiled-coil region" evidence="1">
    <location>
        <begin position="42"/>
        <end position="118"/>
    </location>
</feature>
<dbReference type="Proteomes" id="UP000199356">
    <property type="component" value="Unassembled WGS sequence"/>
</dbReference>
<organism evidence="3 4">
    <name type="scientific">Tranquillimonas alkanivorans</name>
    <dbReference type="NCBI Taxonomy" id="441119"/>
    <lineage>
        <taxon>Bacteria</taxon>
        <taxon>Pseudomonadati</taxon>
        <taxon>Pseudomonadota</taxon>
        <taxon>Alphaproteobacteria</taxon>
        <taxon>Rhodobacterales</taxon>
        <taxon>Roseobacteraceae</taxon>
        <taxon>Tranquillimonas</taxon>
    </lineage>
</organism>
<evidence type="ECO:0000313" key="4">
    <source>
        <dbReference type="Proteomes" id="UP000199356"/>
    </source>
</evidence>
<accession>A0A1I5P1J5</accession>
<dbReference type="RefSeq" id="WP_093419943.1">
    <property type="nucleotide sequence ID" value="NZ_FOXA01000004.1"/>
</dbReference>
<keyword evidence="1" id="KW-0175">Coiled coil</keyword>
<protein>
    <submittedName>
        <fullName evidence="3">Uncharacterized protein</fullName>
    </submittedName>
</protein>
<dbReference type="AlphaFoldDB" id="A0A1I5P1J5"/>
<evidence type="ECO:0000256" key="1">
    <source>
        <dbReference type="SAM" id="Coils"/>
    </source>
</evidence>
<dbReference type="STRING" id="441119.SAMN04488047_104190"/>
<feature type="region of interest" description="Disordered" evidence="2">
    <location>
        <begin position="21"/>
        <end position="41"/>
    </location>
</feature>
<reference evidence="3 4" key="1">
    <citation type="submission" date="2016-10" db="EMBL/GenBank/DDBJ databases">
        <authorList>
            <person name="de Groot N.N."/>
        </authorList>
    </citation>
    <scope>NUCLEOTIDE SEQUENCE [LARGE SCALE GENOMIC DNA]</scope>
    <source>
        <strain evidence="3 4">DSM 19547</strain>
    </source>
</reference>
<evidence type="ECO:0000256" key="2">
    <source>
        <dbReference type="SAM" id="MobiDB-lite"/>
    </source>
</evidence>
<dbReference type="OrthoDB" id="7871100at2"/>
<gene>
    <name evidence="3" type="ORF">SAMN04488047_104190</name>
</gene>
<proteinExistence type="predicted"/>
<sequence>MKDITELERRITAALDRIGAGVEGLSRSAPAPAPSDDEGQTTAVLQAELEAERETTAQLEERVRAIQERQDTRVVQLEAELAAAMERLDRVEADRRRIKRVNDELRGSNQALREANEAGLADAALVDQAMRTELDALRAMRDSDRAEMEEILADLAPALDEGETANA</sequence>
<keyword evidence="4" id="KW-1185">Reference proteome</keyword>
<name>A0A1I5P1J5_9RHOB</name>
<dbReference type="EMBL" id="FOXA01000004">
    <property type="protein sequence ID" value="SFP27883.1"/>
    <property type="molecule type" value="Genomic_DNA"/>
</dbReference>
<evidence type="ECO:0000313" key="3">
    <source>
        <dbReference type="EMBL" id="SFP27883.1"/>
    </source>
</evidence>